<name>A0AA96GEY9_9BACT</name>
<evidence type="ECO:0000313" key="2">
    <source>
        <dbReference type="EMBL" id="WNM59917.1"/>
    </source>
</evidence>
<sequence>MNLREQVLPLRNGSHTGLLTGVRVALFEPGFVPVAEVLLFREKDPNSGRAPRDALCKRTPRPAALEGTDASHGRAGQLAGLRQGPRED</sequence>
<keyword evidence="3" id="KW-1185">Reference proteome</keyword>
<feature type="compositionally biased region" description="Basic and acidic residues" evidence="1">
    <location>
        <begin position="43"/>
        <end position="56"/>
    </location>
</feature>
<gene>
    <name evidence="2" type="ORF">PP769_09220</name>
</gene>
<reference evidence="2 3" key="1">
    <citation type="submission" date="2023-01" db="EMBL/GenBank/DDBJ databases">
        <title>Cultivation and genomic characterization of new, ubiquitous marine nitrite-oxidizing bacteria from the Nitrospirales.</title>
        <authorList>
            <person name="Mueller A.J."/>
            <person name="Daebeler A."/>
            <person name="Herbold C.W."/>
            <person name="Kirkegaard R.H."/>
            <person name="Daims H."/>
        </authorList>
    </citation>
    <scope>NUCLEOTIDE SEQUENCE [LARGE SCALE GENOMIC DNA]</scope>
    <source>
        <strain evidence="2 3">VA</strain>
    </source>
</reference>
<dbReference type="EMBL" id="CP116967">
    <property type="protein sequence ID" value="WNM59917.1"/>
    <property type="molecule type" value="Genomic_DNA"/>
</dbReference>
<dbReference type="KEGG" id="nall:PP769_09220"/>
<organism evidence="2 3">
    <name type="scientific">Candidatus Nitrospira allomarina</name>
    <dbReference type="NCBI Taxonomy" id="3020900"/>
    <lineage>
        <taxon>Bacteria</taxon>
        <taxon>Pseudomonadati</taxon>
        <taxon>Nitrospirota</taxon>
        <taxon>Nitrospiria</taxon>
        <taxon>Nitrospirales</taxon>
        <taxon>Nitrospiraceae</taxon>
        <taxon>Nitrospira</taxon>
    </lineage>
</organism>
<dbReference type="AlphaFoldDB" id="A0AA96GEY9"/>
<accession>A0AA96GEY9</accession>
<evidence type="ECO:0000313" key="3">
    <source>
        <dbReference type="Proteomes" id="UP001302719"/>
    </source>
</evidence>
<dbReference type="RefSeq" id="WP_312646806.1">
    <property type="nucleotide sequence ID" value="NZ_CP116967.1"/>
</dbReference>
<proteinExistence type="predicted"/>
<dbReference type="Proteomes" id="UP001302719">
    <property type="component" value="Chromosome"/>
</dbReference>
<feature type="region of interest" description="Disordered" evidence="1">
    <location>
        <begin position="43"/>
        <end position="88"/>
    </location>
</feature>
<evidence type="ECO:0000256" key="1">
    <source>
        <dbReference type="SAM" id="MobiDB-lite"/>
    </source>
</evidence>
<protein>
    <submittedName>
        <fullName evidence="2">Uncharacterized protein</fullName>
    </submittedName>
</protein>